<accession>A0AAV7JPC9</accession>
<protein>
    <submittedName>
        <fullName evidence="1">Uncharacterized protein</fullName>
    </submittedName>
</protein>
<proteinExistence type="predicted"/>
<evidence type="ECO:0000313" key="1">
    <source>
        <dbReference type="EMBL" id="KAI6650697.1"/>
    </source>
</evidence>
<keyword evidence="2" id="KW-1185">Reference proteome</keyword>
<organism evidence="1 2">
    <name type="scientific">Oopsacas minuta</name>
    <dbReference type="NCBI Taxonomy" id="111878"/>
    <lineage>
        <taxon>Eukaryota</taxon>
        <taxon>Metazoa</taxon>
        <taxon>Porifera</taxon>
        <taxon>Hexactinellida</taxon>
        <taxon>Hexasterophora</taxon>
        <taxon>Lyssacinosida</taxon>
        <taxon>Leucopsacidae</taxon>
        <taxon>Oopsacas</taxon>
    </lineage>
</organism>
<sequence>MLERIVKIKKPVQKALLDLEIGININDDELTHILIIVKTLDPLKLAVEVLCRRDANFISAEATIKFLLEEIQIILLPFTKLEFLKQLKNGLFSKAIVMLQS</sequence>
<dbReference type="AlphaFoldDB" id="A0AAV7JPC9"/>
<evidence type="ECO:0000313" key="2">
    <source>
        <dbReference type="Proteomes" id="UP001165289"/>
    </source>
</evidence>
<gene>
    <name evidence="1" type="ORF">LOD99_7748</name>
</gene>
<dbReference type="EMBL" id="JAKMXF010000310">
    <property type="protein sequence ID" value="KAI6650697.1"/>
    <property type="molecule type" value="Genomic_DNA"/>
</dbReference>
<comment type="caution">
    <text evidence="1">The sequence shown here is derived from an EMBL/GenBank/DDBJ whole genome shotgun (WGS) entry which is preliminary data.</text>
</comment>
<dbReference type="Proteomes" id="UP001165289">
    <property type="component" value="Unassembled WGS sequence"/>
</dbReference>
<name>A0AAV7JPC9_9METZ</name>
<reference evidence="1 2" key="1">
    <citation type="journal article" date="2023" name="BMC Biol.">
        <title>The compact genome of the sponge Oopsacas minuta (Hexactinellida) is lacking key metazoan core genes.</title>
        <authorList>
            <person name="Santini S."/>
            <person name="Schenkelaars Q."/>
            <person name="Jourda C."/>
            <person name="Duchesne M."/>
            <person name="Belahbib H."/>
            <person name="Rocher C."/>
            <person name="Selva M."/>
            <person name="Riesgo A."/>
            <person name="Vervoort M."/>
            <person name="Leys S.P."/>
            <person name="Kodjabachian L."/>
            <person name="Le Bivic A."/>
            <person name="Borchiellini C."/>
            <person name="Claverie J.M."/>
            <person name="Renard E."/>
        </authorList>
    </citation>
    <scope>NUCLEOTIDE SEQUENCE [LARGE SCALE GENOMIC DNA]</scope>
    <source>
        <strain evidence="1">SPO-2</strain>
    </source>
</reference>